<dbReference type="PANTHER" id="PTHR31544">
    <property type="entry name" value="AIG2-LIKE PROTEIN D"/>
    <property type="match status" value="1"/>
</dbReference>
<comment type="caution">
    <text evidence="4">The sequence shown here is derived from an EMBL/GenBank/DDBJ whole genome shotgun (WGS) entry which is preliminary data.</text>
</comment>
<reference evidence="4 5" key="1">
    <citation type="submission" date="2020-08" db="EMBL/GenBank/DDBJ databases">
        <title>Sequencing the genomes of 1000 actinobacteria strains.</title>
        <authorList>
            <person name="Klenk H.-P."/>
        </authorList>
    </citation>
    <scope>NUCLEOTIDE SEQUENCE [LARGE SCALE GENOMIC DNA]</scope>
    <source>
        <strain evidence="4 5">DSM 45823</strain>
    </source>
</reference>
<protein>
    <recommendedName>
        <fullName evidence="2">Putative gamma-glutamylcyclotransferase</fullName>
    </recommendedName>
</protein>
<sequence>MNGLFVYGTLRFPEVVGALLGRVPPMEPARAAGWRVRALPGVVYPGMVPDPRATADGMLIVGLTPAESALLDEYEGDLYEPRVIALDGGRSGRAYVWKGPTEERDWDPEAFAERHLAAYAEGCRAWRGTYR</sequence>
<dbReference type="Pfam" id="PF06094">
    <property type="entry name" value="GGACT"/>
    <property type="match status" value="1"/>
</dbReference>
<proteinExistence type="predicted"/>
<organism evidence="4 5">
    <name type="scientific">Thermomonospora cellulosilytica</name>
    <dbReference type="NCBI Taxonomy" id="1411118"/>
    <lineage>
        <taxon>Bacteria</taxon>
        <taxon>Bacillati</taxon>
        <taxon>Actinomycetota</taxon>
        <taxon>Actinomycetes</taxon>
        <taxon>Streptosporangiales</taxon>
        <taxon>Thermomonosporaceae</taxon>
        <taxon>Thermomonospora</taxon>
    </lineage>
</organism>
<evidence type="ECO:0000256" key="1">
    <source>
        <dbReference type="ARBA" id="ARBA00022679"/>
    </source>
</evidence>
<dbReference type="EMBL" id="JACJII010000001">
    <property type="protein sequence ID" value="MBA9002486.1"/>
    <property type="molecule type" value="Genomic_DNA"/>
</dbReference>
<dbReference type="Proteomes" id="UP000539313">
    <property type="component" value="Unassembled WGS sequence"/>
</dbReference>
<dbReference type="RefSeq" id="WP_182704499.1">
    <property type="nucleotide sequence ID" value="NZ_JACJII010000001.1"/>
</dbReference>
<dbReference type="InterPro" id="IPR013024">
    <property type="entry name" value="GGCT-like"/>
</dbReference>
<dbReference type="PANTHER" id="PTHR31544:SF2">
    <property type="entry name" value="AIG2-LIKE PROTEIN D"/>
    <property type="match status" value="1"/>
</dbReference>
<dbReference type="AlphaFoldDB" id="A0A7W3MV50"/>
<dbReference type="InterPro" id="IPR036568">
    <property type="entry name" value="GGCT-like_sf"/>
</dbReference>
<evidence type="ECO:0000313" key="4">
    <source>
        <dbReference type="EMBL" id="MBA9002486.1"/>
    </source>
</evidence>
<evidence type="ECO:0000256" key="2">
    <source>
        <dbReference type="ARBA" id="ARBA00030602"/>
    </source>
</evidence>
<evidence type="ECO:0000313" key="5">
    <source>
        <dbReference type="Proteomes" id="UP000539313"/>
    </source>
</evidence>
<accession>A0A7W3MV50</accession>
<dbReference type="GO" id="GO:0016740">
    <property type="term" value="F:transferase activity"/>
    <property type="evidence" value="ECO:0007669"/>
    <property type="project" value="UniProtKB-KW"/>
</dbReference>
<dbReference type="InterPro" id="IPR009288">
    <property type="entry name" value="AIG2-like_dom"/>
</dbReference>
<keyword evidence="1 4" id="KW-0808">Transferase</keyword>
<name>A0A7W3MV50_9ACTN</name>
<gene>
    <name evidence="4" type="ORF">HNR21_001368</name>
</gene>
<keyword evidence="5" id="KW-1185">Reference proteome</keyword>
<dbReference type="CDD" id="cd06661">
    <property type="entry name" value="GGCT_like"/>
    <property type="match status" value="1"/>
</dbReference>
<feature type="domain" description="Gamma-glutamylcyclotransferase AIG2-like" evidence="3">
    <location>
        <begin position="4"/>
        <end position="105"/>
    </location>
</feature>
<evidence type="ECO:0000259" key="3">
    <source>
        <dbReference type="Pfam" id="PF06094"/>
    </source>
</evidence>
<dbReference type="InterPro" id="IPR045038">
    <property type="entry name" value="AIG2-like"/>
</dbReference>
<dbReference type="Gene3D" id="3.10.490.10">
    <property type="entry name" value="Gamma-glutamyl cyclotransferase-like"/>
    <property type="match status" value="1"/>
</dbReference>
<dbReference type="SUPFAM" id="SSF110857">
    <property type="entry name" value="Gamma-glutamyl cyclotransferase-like"/>
    <property type="match status" value="1"/>
</dbReference>